<dbReference type="PANTHER" id="PTHR47723">
    <property type="entry name" value="OS05G0353850 PROTEIN"/>
    <property type="match status" value="1"/>
</dbReference>
<dbReference type="CDD" id="cd06222">
    <property type="entry name" value="RNase_H_like"/>
    <property type="match status" value="1"/>
</dbReference>
<dbReference type="InterPro" id="IPR053151">
    <property type="entry name" value="RNase_H-like"/>
</dbReference>
<dbReference type="InterPro" id="IPR044730">
    <property type="entry name" value="RNase_H-like_dom_plant"/>
</dbReference>
<dbReference type="SUPFAM" id="SSF53098">
    <property type="entry name" value="Ribonuclease H-like"/>
    <property type="match status" value="1"/>
</dbReference>
<dbReference type="PANTHER" id="PTHR47723:SF19">
    <property type="entry name" value="POLYNUCLEOTIDYL TRANSFERASE, RIBONUCLEASE H-LIKE SUPERFAMILY PROTEIN"/>
    <property type="match status" value="1"/>
</dbReference>
<dbReference type="GO" id="GO:0004523">
    <property type="term" value="F:RNA-DNA hybrid ribonuclease activity"/>
    <property type="evidence" value="ECO:0007669"/>
    <property type="project" value="InterPro"/>
</dbReference>
<gene>
    <name evidence="2" type="ORF">Ddye_029198</name>
</gene>
<reference evidence="2" key="1">
    <citation type="journal article" date="2023" name="Plant J.">
        <title>Genome sequences and population genomics provide insights into the demographic history, inbreeding, and mutation load of two 'living fossil' tree species of Dipteronia.</title>
        <authorList>
            <person name="Feng Y."/>
            <person name="Comes H.P."/>
            <person name="Chen J."/>
            <person name="Zhu S."/>
            <person name="Lu R."/>
            <person name="Zhang X."/>
            <person name="Li P."/>
            <person name="Qiu J."/>
            <person name="Olsen K.M."/>
            <person name="Qiu Y."/>
        </authorList>
    </citation>
    <scope>NUCLEOTIDE SEQUENCE</scope>
    <source>
        <strain evidence="2">KIB01</strain>
    </source>
</reference>
<evidence type="ECO:0000259" key="1">
    <source>
        <dbReference type="Pfam" id="PF13456"/>
    </source>
</evidence>
<dbReference type="Pfam" id="PF13456">
    <property type="entry name" value="RVT_3"/>
    <property type="match status" value="1"/>
</dbReference>
<dbReference type="InterPro" id="IPR036397">
    <property type="entry name" value="RNaseH_sf"/>
</dbReference>
<protein>
    <recommendedName>
        <fullName evidence="1">RNase H type-1 domain-containing protein</fullName>
    </recommendedName>
</protein>
<keyword evidence="3" id="KW-1185">Reference proteome</keyword>
<dbReference type="Gene3D" id="3.30.420.10">
    <property type="entry name" value="Ribonuclease H-like superfamily/Ribonuclease H"/>
    <property type="match status" value="1"/>
</dbReference>
<sequence>MDWVKLNVDGNMISESGFITAGGVIRDHKKNWLGGFTLYKGIGNVLETELRGLFEGLQIVWKAGYRRINVEIDSLTTVKHLSKPKPINHLLCSLIQSCKSFIEEDWCCYIRHIYREINKVVDCLARLGHCLDFGVT</sequence>
<evidence type="ECO:0000313" key="2">
    <source>
        <dbReference type="EMBL" id="KAK2634406.1"/>
    </source>
</evidence>
<dbReference type="Proteomes" id="UP001280121">
    <property type="component" value="Unassembled WGS sequence"/>
</dbReference>
<dbReference type="InterPro" id="IPR002156">
    <property type="entry name" value="RNaseH_domain"/>
</dbReference>
<organism evidence="2 3">
    <name type="scientific">Dipteronia dyeriana</name>
    <dbReference type="NCBI Taxonomy" id="168575"/>
    <lineage>
        <taxon>Eukaryota</taxon>
        <taxon>Viridiplantae</taxon>
        <taxon>Streptophyta</taxon>
        <taxon>Embryophyta</taxon>
        <taxon>Tracheophyta</taxon>
        <taxon>Spermatophyta</taxon>
        <taxon>Magnoliopsida</taxon>
        <taxon>eudicotyledons</taxon>
        <taxon>Gunneridae</taxon>
        <taxon>Pentapetalae</taxon>
        <taxon>rosids</taxon>
        <taxon>malvids</taxon>
        <taxon>Sapindales</taxon>
        <taxon>Sapindaceae</taxon>
        <taxon>Hippocastanoideae</taxon>
        <taxon>Acereae</taxon>
        <taxon>Dipteronia</taxon>
    </lineage>
</organism>
<dbReference type="AlphaFoldDB" id="A0AAD9TEC2"/>
<dbReference type="GO" id="GO:0003676">
    <property type="term" value="F:nucleic acid binding"/>
    <property type="evidence" value="ECO:0007669"/>
    <property type="project" value="InterPro"/>
</dbReference>
<feature type="domain" description="RNase H type-1" evidence="1">
    <location>
        <begin position="7"/>
        <end position="126"/>
    </location>
</feature>
<dbReference type="EMBL" id="JANJYI010000009">
    <property type="protein sequence ID" value="KAK2634406.1"/>
    <property type="molecule type" value="Genomic_DNA"/>
</dbReference>
<dbReference type="InterPro" id="IPR012337">
    <property type="entry name" value="RNaseH-like_sf"/>
</dbReference>
<accession>A0AAD9TEC2</accession>
<evidence type="ECO:0000313" key="3">
    <source>
        <dbReference type="Proteomes" id="UP001280121"/>
    </source>
</evidence>
<comment type="caution">
    <text evidence="2">The sequence shown here is derived from an EMBL/GenBank/DDBJ whole genome shotgun (WGS) entry which is preliminary data.</text>
</comment>
<name>A0AAD9TEC2_9ROSI</name>
<proteinExistence type="predicted"/>